<feature type="transmembrane region" description="Helical" evidence="7">
    <location>
        <begin position="110"/>
        <end position="135"/>
    </location>
</feature>
<dbReference type="PANTHER" id="PTHR43341:SF1">
    <property type="entry name" value="GENERAL AMINO-ACID PERMEASE GAP1"/>
    <property type="match status" value="1"/>
</dbReference>
<dbReference type="EMBL" id="JAJVDC020000221">
    <property type="protein sequence ID" value="KAL1617870.1"/>
    <property type="molecule type" value="Genomic_DNA"/>
</dbReference>
<evidence type="ECO:0000259" key="8">
    <source>
        <dbReference type="Pfam" id="PF00324"/>
    </source>
</evidence>
<dbReference type="PANTHER" id="PTHR43341">
    <property type="entry name" value="AMINO ACID PERMEASE"/>
    <property type="match status" value="1"/>
</dbReference>
<feature type="domain" description="Amino acid permease/ SLC12A" evidence="8">
    <location>
        <begin position="2"/>
        <end position="171"/>
    </location>
</feature>
<evidence type="ECO:0000256" key="6">
    <source>
        <dbReference type="ARBA" id="ARBA00023136"/>
    </source>
</evidence>
<evidence type="ECO:0000313" key="9">
    <source>
        <dbReference type="EMBL" id="KAL1617870.1"/>
    </source>
</evidence>
<protein>
    <recommendedName>
        <fullName evidence="8">Amino acid permease/ SLC12A domain-containing protein</fullName>
    </recommendedName>
</protein>
<accession>A0ABR3SDE8</accession>
<dbReference type="Proteomes" id="UP001521116">
    <property type="component" value="Unassembled WGS sequence"/>
</dbReference>
<evidence type="ECO:0000256" key="4">
    <source>
        <dbReference type="ARBA" id="ARBA00022970"/>
    </source>
</evidence>
<keyword evidence="5 7" id="KW-1133">Transmembrane helix</keyword>
<comment type="subcellular location">
    <subcellularLocation>
        <location evidence="1">Membrane</location>
        <topology evidence="1">Multi-pass membrane protein</topology>
    </subcellularLocation>
</comment>
<feature type="transmembrane region" description="Helical" evidence="7">
    <location>
        <begin position="66"/>
        <end position="89"/>
    </location>
</feature>
<evidence type="ECO:0000256" key="1">
    <source>
        <dbReference type="ARBA" id="ARBA00004141"/>
    </source>
</evidence>
<name>A0ABR3SDE8_9PEZI</name>
<evidence type="ECO:0000313" key="10">
    <source>
        <dbReference type="Proteomes" id="UP001521116"/>
    </source>
</evidence>
<evidence type="ECO:0000256" key="2">
    <source>
        <dbReference type="ARBA" id="ARBA00022448"/>
    </source>
</evidence>
<comment type="caution">
    <text evidence="9">The sequence shown here is derived from an EMBL/GenBank/DDBJ whole genome shotgun (WGS) entry which is preliminary data.</text>
</comment>
<evidence type="ECO:0000256" key="7">
    <source>
        <dbReference type="SAM" id="Phobius"/>
    </source>
</evidence>
<dbReference type="InterPro" id="IPR050524">
    <property type="entry name" value="APC_YAT"/>
</dbReference>
<feature type="transmembrane region" description="Helical" evidence="7">
    <location>
        <begin position="41"/>
        <end position="60"/>
    </location>
</feature>
<keyword evidence="10" id="KW-1185">Reference proteome</keyword>
<sequence length="213" mass="23766">MAVLSVANSCTYGSTRVLQALASSGRAPAFFAKVDSKGRPIWCVVLQVSIGFLSFVTVSADSQKVFTWLLAITGLSGQFAYLSIMLAHIRFRRAWKLQGRSLDQIPWRSALGVYGSYVGLTLVCLSLAATFYSGLFPIGSPPNAESFFQSYLAAPITISLFIFWKVHTRDWGFGVNLREVDLDQGRRFEEELDPDDSEKAKRTGWRRIVSFIF</sequence>
<reference evidence="9 10" key="1">
    <citation type="submission" date="2024-02" db="EMBL/GenBank/DDBJ databases">
        <title>De novo assembly and annotation of 12 fungi associated with fruit tree decline syndrome in Ontario, Canada.</title>
        <authorList>
            <person name="Sulman M."/>
            <person name="Ellouze W."/>
            <person name="Ilyukhin E."/>
        </authorList>
    </citation>
    <scope>NUCLEOTIDE SEQUENCE [LARGE SCALE GENOMIC DNA]</scope>
    <source>
        <strain evidence="9 10">M1-105</strain>
    </source>
</reference>
<keyword evidence="2" id="KW-0813">Transport</keyword>
<gene>
    <name evidence="9" type="ORF">SLS56_010792</name>
</gene>
<proteinExistence type="predicted"/>
<keyword evidence="6 7" id="KW-0472">Membrane</keyword>
<dbReference type="Pfam" id="PF00324">
    <property type="entry name" value="AA_permease"/>
    <property type="match status" value="1"/>
</dbReference>
<keyword evidence="3 7" id="KW-0812">Transmembrane</keyword>
<dbReference type="Gene3D" id="1.20.1740.10">
    <property type="entry name" value="Amino acid/polyamine transporter I"/>
    <property type="match status" value="1"/>
</dbReference>
<keyword evidence="4" id="KW-0029">Amino-acid transport</keyword>
<evidence type="ECO:0000256" key="3">
    <source>
        <dbReference type="ARBA" id="ARBA00022692"/>
    </source>
</evidence>
<organism evidence="9 10">
    <name type="scientific">Neofusicoccum ribis</name>
    <dbReference type="NCBI Taxonomy" id="45134"/>
    <lineage>
        <taxon>Eukaryota</taxon>
        <taxon>Fungi</taxon>
        <taxon>Dikarya</taxon>
        <taxon>Ascomycota</taxon>
        <taxon>Pezizomycotina</taxon>
        <taxon>Dothideomycetes</taxon>
        <taxon>Dothideomycetes incertae sedis</taxon>
        <taxon>Botryosphaeriales</taxon>
        <taxon>Botryosphaeriaceae</taxon>
        <taxon>Neofusicoccum</taxon>
    </lineage>
</organism>
<dbReference type="InterPro" id="IPR004841">
    <property type="entry name" value="AA-permease/SLC12A_dom"/>
</dbReference>
<evidence type="ECO:0000256" key="5">
    <source>
        <dbReference type="ARBA" id="ARBA00022989"/>
    </source>
</evidence>
<feature type="transmembrane region" description="Helical" evidence="7">
    <location>
        <begin position="147"/>
        <end position="164"/>
    </location>
</feature>